<evidence type="ECO:0000313" key="18">
    <source>
        <dbReference type="EMBL" id="BDU51713.1"/>
    </source>
</evidence>
<dbReference type="InterPro" id="IPR009003">
    <property type="entry name" value="Peptidase_S1_PA"/>
</dbReference>
<feature type="domain" description="PDZ" evidence="17">
    <location>
        <begin position="251"/>
        <end position="342"/>
    </location>
</feature>
<dbReference type="InterPro" id="IPR001940">
    <property type="entry name" value="Peptidase_S1C"/>
</dbReference>
<accession>A0AAU9DHE6</accession>
<feature type="binding site" evidence="15">
    <location>
        <position position="46"/>
    </location>
    <ligand>
        <name>substrate</name>
    </ligand>
</feature>
<dbReference type="GO" id="GO:0004252">
    <property type="term" value="F:serine-type endopeptidase activity"/>
    <property type="evidence" value="ECO:0007669"/>
    <property type="project" value="InterPro"/>
</dbReference>
<evidence type="ECO:0000256" key="11">
    <source>
        <dbReference type="ARBA" id="ARBA00022825"/>
    </source>
</evidence>
<comment type="subcellular location">
    <subcellularLocation>
        <location evidence="2">Cell envelope</location>
    </subcellularLocation>
</comment>
<evidence type="ECO:0000256" key="6">
    <source>
        <dbReference type="ARBA" id="ARBA00022670"/>
    </source>
</evidence>
<comment type="catalytic activity">
    <reaction evidence="1">
        <text>Acts on substrates that are at least partially unfolded. The cleavage site P1 residue is normally between a pair of hydrophobic residues, such as Val-|-Val.</text>
        <dbReference type="EC" id="3.4.21.107"/>
    </reaction>
</comment>
<dbReference type="PRINTS" id="PR00834">
    <property type="entry name" value="PROTEASES2C"/>
</dbReference>
<feature type="chain" id="PRO_5043605659" description="Probable periplasmic serine endoprotease DegP-like" evidence="16">
    <location>
        <begin position="21"/>
        <end position="460"/>
    </location>
</feature>
<evidence type="ECO:0000256" key="2">
    <source>
        <dbReference type="ARBA" id="ARBA00004196"/>
    </source>
</evidence>
<dbReference type="RefSeq" id="WP_307905577.1">
    <property type="nucleotide sequence ID" value="NZ_AP027060.1"/>
</dbReference>
<dbReference type="SUPFAM" id="SSF50494">
    <property type="entry name" value="Trypsin-like serine proteases"/>
    <property type="match status" value="1"/>
</dbReference>
<keyword evidence="10" id="KW-0378">Hydrolase</keyword>
<dbReference type="FunFam" id="2.40.10.120:FF:000007">
    <property type="entry name" value="Periplasmic serine endoprotease DegP-like"/>
    <property type="match status" value="1"/>
</dbReference>
<dbReference type="AlphaFoldDB" id="A0AAU9DHE6"/>
<gene>
    <name evidence="18" type="primary">htrA</name>
    <name evidence="18" type="ORF">HLVA_22820</name>
</gene>
<dbReference type="PANTHER" id="PTHR22939">
    <property type="entry name" value="SERINE PROTEASE FAMILY S1C HTRA-RELATED"/>
    <property type="match status" value="1"/>
</dbReference>
<keyword evidence="12" id="KW-0346">Stress response</keyword>
<dbReference type="KEGG" id="haby:HLVA_22820"/>
<protein>
    <recommendedName>
        <fullName evidence="5">Probable periplasmic serine endoprotease DegP-like</fullName>
        <ecNumber evidence="4">3.4.21.107</ecNumber>
    </recommendedName>
    <alternativeName>
        <fullName evidence="13">Protease Do</fullName>
    </alternativeName>
</protein>
<feature type="active site" description="Charge relay system" evidence="14">
    <location>
        <position position="102"/>
    </location>
</feature>
<keyword evidence="18" id="KW-0614">Plasmid</keyword>
<evidence type="ECO:0000256" key="3">
    <source>
        <dbReference type="ARBA" id="ARBA00010541"/>
    </source>
</evidence>
<evidence type="ECO:0000256" key="1">
    <source>
        <dbReference type="ARBA" id="ARBA00001772"/>
    </source>
</evidence>
<dbReference type="Pfam" id="PF13365">
    <property type="entry name" value="Trypsin_2"/>
    <property type="match status" value="1"/>
</dbReference>
<keyword evidence="8" id="KW-0677">Repeat</keyword>
<keyword evidence="11" id="KW-0720">Serine protease</keyword>
<evidence type="ECO:0000256" key="12">
    <source>
        <dbReference type="ARBA" id="ARBA00023016"/>
    </source>
</evidence>
<dbReference type="EMBL" id="AP027060">
    <property type="protein sequence ID" value="BDU51713.1"/>
    <property type="molecule type" value="Genomic_DNA"/>
</dbReference>
<feature type="domain" description="PDZ" evidence="17">
    <location>
        <begin position="348"/>
        <end position="428"/>
    </location>
</feature>
<evidence type="ECO:0000256" key="16">
    <source>
        <dbReference type="SAM" id="SignalP"/>
    </source>
</evidence>
<evidence type="ECO:0000256" key="4">
    <source>
        <dbReference type="ARBA" id="ARBA00013035"/>
    </source>
</evidence>
<dbReference type="InterPro" id="IPR036034">
    <property type="entry name" value="PDZ_sf"/>
</dbReference>
<organism evidence="18 19">
    <name type="scientific">Haliovirga abyssi</name>
    <dbReference type="NCBI Taxonomy" id="2996794"/>
    <lineage>
        <taxon>Bacteria</taxon>
        <taxon>Fusobacteriati</taxon>
        <taxon>Fusobacteriota</taxon>
        <taxon>Fusobacteriia</taxon>
        <taxon>Fusobacteriales</taxon>
        <taxon>Haliovirgaceae</taxon>
        <taxon>Haliovirga</taxon>
    </lineage>
</organism>
<evidence type="ECO:0000256" key="10">
    <source>
        <dbReference type="ARBA" id="ARBA00022801"/>
    </source>
</evidence>
<dbReference type="SMART" id="SM00228">
    <property type="entry name" value="PDZ"/>
    <property type="match status" value="2"/>
</dbReference>
<sequence>MKKVMSFMLVFTILSISSFANVFDDQKAFTEVSKKVMPAVVNISTEKVIKQRYYDPFEDLFNDQFFGRNNQRREPREIKRKQTALGSGFIISEDGYIVTNNHVVDGADKIKVTLNDKSTYSAKLIGTDKDTDIAILKIKSNKKFKYLTLGNSSKLEVGQWAIAIGNPFGLNNTMTVGIISAKGRSGMGIENYENFIQTDASINPGNSGGPLVDINGNVIGINTAILSKSGGNMGIGFAIPIDMVKPIKNSLIKNGKVERGWLGVSIQPLNDKMAEKFGLKDTKGALIGEVLKGTPAEKAGLKRGDIVLQINGEKVKDYNDLRNKIGAAAPGTKVDLRILRNRKKINIRVKLGKKANNGNGLASEEQELMGMKIKNIDNNVIKQFNLDKNTKGVIVLEVSYDSQAYSYGVRPGDIIVEVNNNTITNVNQIMGKYKKTKKGDGILFYIEGKNASRYIMLEKD</sequence>
<keyword evidence="7 16" id="KW-0732">Signal</keyword>
<reference evidence="18 19" key="1">
    <citation type="submission" date="2022-11" db="EMBL/GenBank/DDBJ databases">
        <title>Haliovirga abyssi gen. nov., sp. nov., a mesophilic fermentative bacterium isolated from the Iheya North hydrothermal field and the proposal of Haliovirgaceae fam. nov.</title>
        <authorList>
            <person name="Miyazaki U."/>
            <person name="Tame A."/>
            <person name="Miyazaki J."/>
            <person name="Takai K."/>
            <person name="Sawayama S."/>
            <person name="Kitajima M."/>
            <person name="Okamoto A."/>
            <person name="Nakagawa S."/>
        </authorList>
    </citation>
    <scope>NUCLEOTIDE SEQUENCE [LARGE SCALE GENOMIC DNA]</scope>
    <source>
        <strain evidence="18 19">IC12</strain>
        <plasmid evidence="18 19">pHIC</plasmid>
    </source>
</reference>
<proteinExistence type="inferred from homology"/>
<feature type="binding site" evidence="15">
    <location>
        <position position="132"/>
    </location>
    <ligand>
        <name>substrate</name>
    </ligand>
</feature>
<keyword evidence="9" id="KW-0574">Periplasm</keyword>
<evidence type="ECO:0000256" key="7">
    <source>
        <dbReference type="ARBA" id="ARBA00022729"/>
    </source>
</evidence>
<dbReference type="GO" id="GO:0030313">
    <property type="term" value="C:cell envelope"/>
    <property type="evidence" value="ECO:0007669"/>
    <property type="project" value="UniProtKB-SubCell"/>
</dbReference>
<feature type="active site" description="Charge relay system" evidence="14">
    <location>
        <position position="132"/>
    </location>
</feature>
<evidence type="ECO:0000256" key="15">
    <source>
        <dbReference type="PIRSR" id="PIRSR611782-2"/>
    </source>
</evidence>
<dbReference type="CDD" id="cd10839">
    <property type="entry name" value="cpPDZ1_DegP-like"/>
    <property type="match status" value="1"/>
</dbReference>
<evidence type="ECO:0000256" key="13">
    <source>
        <dbReference type="ARBA" id="ARBA00032850"/>
    </source>
</evidence>
<dbReference type="EC" id="3.4.21.107" evidence="4"/>
<dbReference type="Pfam" id="PF00595">
    <property type="entry name" value="PDZ"/>
    <property type="match status" value="1"/>
</dbReference>
<keyword evidence="6" id="KW-0645">Protease</keyword>
<evidence type="ECO:0000313" key="19">
    <source>
        <dbReference type="Proteomes" id="UP001321582"/>
    </source>
</evidence>
<dbReference type="InterPro" id="IPR011782">
    <property type="entry name" value="Pept_S1C_Do"/>
</dbReference>
<feature type="binding site" evidence="15">
    <location>
        <begin position="205"/>
        <end position="207"/>
    </location>
    <ligand>
        <name>substrate</name>
    </ligand>
</feature>
<evidence type="ECO:0000259" key="17">
    <source>
        <dbReference type="PROSITE" id="PS50106"/>
    </source>
</evidence>
<dbReference type="Pfam" id="PF13180">
    <property type="entry name" value="PDZ_2"/>
    <property type="match status" value="1"/>
</dbReference>
<evidence type="ECO:0000256" key="8">
    <source>
        <dbReference type="ARBA" id="ARBA00022737"/>
    </source>
</evidence>
<dbReference type="FunFam" id="2.40.10.10:FF:000001">
    <property type="entry name" value="Periplasmic serine protease DegS"/>
    <property type="match status" value="1"/>
</dbReference>
<feature type="binding site" evidence="15">
    <location>
        <position position="102"/>
    </location>
    <ligand>
        <name>substrate</name>
    </ligand>
</feature>
<evidence type="ECO:0000256" key="9">
    <source>
        <dbReference type="ARBA" id="ARBA00022764"/>
    </source>
</evidence>
<keyword evidence="19" id="KW-1185">Reference proteome</keyword>
<dbReference type="NCBIfam" id="TIGR02037">
    <property type="entry name" value="degP_htrA_DO"/>
    <property type="match status" value="1"/>
</dbReference>
<dbReference type="SUPFAM" id="SSF50156">
    <property type="entry name" value="PDZ domain-like"/>
    <property type="match status" value="2"/>
</dbReference>
<comment type="similarity">
    <text evidence="3">Belongs to the peptidase S1C family.</text>
</comment>
<dbReference type="PANTHER" id="PTHR22939:SF129">
    <property type="entry name" value="SERINE PROTEASE HTRA2, MITOCHONDRIAL"/>
    <property type="match status" value="1"/>
</dbReference>
<geneLocation type="plasmid" evidence="18 19">
    <name>pHIC</name>
</geneLocation>
<dbReference type="Gene3D" id="2.40.10.120">
    <property type="match status" value="1"/>
</dbReference>
<name>A0AAU9DHE6_9FUSO</name>
<evidence type="ECO:0000256" key="5">
    <source>
        <dbReference type="ARBA" id="ARBA00013958"/>
    </source>
</evidence>
<feature type="signal peptide" evidence="16">
    <location>
        <begin position="1"/>
        <end position="20"/>
    </location>
</feature>
<dbReference type="Proteomes" id="UP001321582">
    <property type="component" value="Plasmid pHIC"/>
</dbReference>
<dbReference type="GO" id="GO:0006508">
    <property type="term" value="P:proteolysis"/>
    <property type="evidence" value="ECO:0007669"/>
    <property type="project" value="UniProtKB-KW"/>
</dbReference>
<dbReference type="PROSITE" id="PS50106">
    <property type="entry name" value="PDZ"/>
    <property type="match status" value="2"/>
</dbReference>
<dbReference type="Gene3D" id="2.30.42.10">
    <property type="match status" value="2"/>
</dbReference>
<feature type="active site" description="Charge relay system" evidence="14">
    <location>
        <position position="207"/>
    </location>
</feature>
<evidence type="ECO:0000256" key="14">
    <source>
        <dbReference type="PIRSR" id="PIRSR611782-1"/>
    </source>
</evidence>
<dbReference type="InterPro" id="IPR001478">
    <property type="entry name" value="PDZ"/>
</dbReference>